<dbReference type="CDD" id="cd07756">
    <property type="entry name" value="CYTH-like_Pase_CHAD"/>
    <property type="match status" value="1"/>
</dbReference>
<dbReference type="InterPro" id="IPR033469">
    <property type="entry name" value="CYTH-like_dom_sf"/>
</dbReference>
<dbReference type="PANTHER" id="PTHR39569:SF1">
    <property type="entry name" value="INORGANIC TRIPHOSPHATASE"/>
    <property type="match status" value="1"/>
</dbReference>
<dbReference type="SMART" id="SM00880">
    <property type="entry name" value="CHAD"/>
    <property type="match status" value="1"/>
</dbReference>
<dbReference type="AlphaFoldDB" id="S9TLG7"/>
<evidence type="ECO:0000313" key="4">
    <source>
        <dbReference type="Proteomes" id="UP000015350"/>
    </source>
</evidence>
<comment type="caution">
    <text evidence="3">The sequence shown here is derived from an EMBL/GenBank/DDBJ whole genome shotgun (WGS) entry which is preliminary data.</text>
</comment>
<dbReference type="OrthoDB" id="9777271at2"/>
<evidence type="ECO:0000313" key="3">
    <source>
        <dbReference type="EMBL" id="EPY03106.1"/>
    </source>
</evidence>
<evidence type="ECO:0000259" key="2">
    <source>
        <dbReference type="PROSITE" id="PS51708"/>
    </source>
</evidence>
<proteinExistence type="predicted"/>
<feature type="domain" description="CYTH" evidence="1">
    <location>
        <begin position="3"/>
        <end position="206"/>
    </location>
</feature>
<dbReference type="InterPro" id="IPR039013">
    <property type="entry name" value="YgiF"/>
</dbReference>
<organism evidence="3 4">
    <name type="scientific">Magnetospirillum fulvum MGU-K5</name>
    <dbReference type="NCBI Taxonomy" id="1316936"/>
    <lineage>
        <taxon>Bacteria</taxon>
        <taxon>Pseudomonadati</taxon>
        <taxon>Pseudomonadota</taxon>
        <taxon>Alphaproteobacteria</taxon>
        <taxon>Rhodospirillales</taxon>
        <taxon>Rhodospirillaceae</taxon>
        <taxon>Magnetospirillum</taxon>
    </lineage>
</organism>
<dbReference type="STRING" id="1316936.K678_02543"/>
<dbReference type="PANTHER" id="PTHR39569">
    <property type="entry name" value="INORGANIC TRIPHOSPHATASE"/>
    <property type="match status" value="1"/>
</dbReference>
<dbReference type="InterPro" id="IPR038186">
    <property type="entry name" value="CHAD_dom_sf"/>
</dbReference>
<dbReference type="Pfam" id="PF01928">
    <property type="entry name" value="CYTH"/>
    <property type="match status" value="1"/>
</dbReference>
<dbReference type="Gene3D" id="1.40.20.10">
    <property type="entry name" value="CHAD domain"/>
    <property type="match status" value="1"/>
</dbReference>
<dbReference type="GO" id="GO:0046872">
    <property type="term" value="F:metal ion binding"/>
    <property type="evidence" value="ECO:0007669"/>
    <property type="project" value="TreeGrafter"/>
</dbReference>
<dbReference type="Proteomes" id="UP000015350">
    <property type="component" value="Unassembled WGS sequence"/>
</dbReference>
<dbReference type="InterPro" id="IPR023577">
    <property type="entry name" value="CYTH_domain"/>
</dbReference>
<feature type="domain" description="CHAD" evidence="2">
    <location>
        <begin position="221"/>
        <end position="505"/>
    </location>
</feature>
<dbReference type="eggNOG" id="COG5607">
    <property type="taxonomic scope" value="Bacteria"/>
</dbReference>
<evidence type="ECO:0008006" key="5">
    <source>
        <dbReference type="Google" id="ProtNLM"/>
    </source>
</evidence>
<gene>
    <name evidence="3" type="ORF">K678_02543</name>
</gene>
<dbReference type="PATRIC" id="fig|1316936.3.peg.508"/>
<accession>S9TLG7</accession>
<dbReference type="SMART" id="SM01118">
    <property type="entry name" value="CYTH"/>
    <property type="match status" value="1"/>
</dbReference>
<protein>
    <recommendedName>
        <fullName evidence="5">CHAD domain-containing protein</fullName>
    </recommendedName>
</protein>
<sequence length="513" mass="56280">MDGREIELKLGVSPDDIALLSLSPPLSSEGEAPPPPRRLASIYFDTPDFTLAAAGVSLRVRWTGDGLVQTVKATGSGGAGLFDRPEWEQSLDRPVPDPSHLRATGLPVFADDALIRRLGPVFSTQVNRTIFRLGGDEHGWEVEAALDLGEVIAGPLSEPICEVEFELLRGSPDRLFRLARQVLDTVPARPLSISKSERGVKLATGDTNRPVKGRIPQIGPDLTAAAAFQTIARSCLDHLLVNERCLLATGDAEAIHQMRVALRRLRSALRVFRPLVASPRLTEVKDDLRWLLERLGPARDAEVFLSDIIDPVVQDYPDDAGLAALREYWRSDRDARLDAAVGAVRDRRFAALVLDLTAWVEAGDWLGAPGEPLRRKLEAPIGPFALRRLGKATRRMLRQGGDSLSRLSPEERHAVRILCKQTRYTAEFFASLVPRKQMKVFLGELTEVQDALGRLNDVAVAGPKLASGSSGGRHARAAGLVSGWHTARQAAMLAEAERAWKRVRARDLPWSEE</sequence>
<reference evidence="3 4" key="1">
    <citation type="submission" date="2013-04" db="EMBL/GenBank/DDBJ databases">
        <authorList>
            <person name="Kuznetsov B."/>
            <person name="Ivanovsky R."/>
        </authorList>
    </citation>
    <scope>NUCLEOTIDE SEQUENCE [LARGE SCALE GENOMIC DNA]</scope>
    <source>
        <strain evidence="3 4">MGU-K5</strain>
    </source>
</reference>
<dbReference type="SUPFAM" id="SSF55154">
    <property type="entry name" value="CYTH-like phosphatases"/>
    <property type="match status" value="1"/>
</dbReference>
<dbReference type="Gene3D" id="2.40.320.10">
    <property type="entry name" value="Hypothetical Protein Pfu-838710-001"/>
    <property type="match status" value="1"/>
</dbReference>
<dbReference type="eggNOG" id="COG3025">
    <property type="taxonomic scope" value="Bacteria"/>
</dbReference>
<evidence type="ECO:0000259" key="1">
    <source>
        <dbReference type="PROSITE" id="PS51707"/>
    </source>
</evidence>
<dbReference type="GO" id="GO:0050355">
    <property type="term" value="F:inorganic triphosphate phosphatase activity"/>
    <property type="evidence" value="ECO:0007669"/>
    <property type="project" value="InterPro"/>
</dbReference>
<dbReference type="InterPro" id="IPR007899">
    <property type="entry name" value="CHAD_dom"/>
</dbReference>
<dbReference type="Pfam" id="PF05235">
    <property type="entry name" value="CHAD"/>
    <property type="match status" value="1"/>
</dbReference>
<dbReference type="RefSeq" id="WP_021130892.1">
    <property type="nucleotide sequence ID" value="NZ_AQPH01000005.1"/>
</dbReference>
<dbReference type="PROSITE" id="PS51707">
    <property type="entry name" value="CYTH"/>
    <property type="match status" value="1"/>
</dbReference>
<dbReference type="EMBL" id="AQPH01000005">
    <property type="protein sequence ID" value="EPY03106.1"/>
    <property type="molecule type" value="Genomic_DNA"/>
</dbReference>
<name>S9TLG7_MAGFU</name>
<dbReference type="PROSITE" id="PS51708">
    <property type="entry name" value="CHAD"/>
    <property type="match status" value="1"/>
</dbReference>